<dbReference type="CDD" id="cd00093">
    <property type="entry name" value="HTH_XRE"/>
    <property type="match status" value="4"/>
</dbReference>
<dbReference type="PANTHER" id="PTHR46558:SF13">
    <property type="entry name" value="HTH-TYPE TRANSCRIPTIONAL REGULATOR IMMR"/>
    <property type="match status" value="1"/>
</dbReference>
<comment type="caution">
    <text evidence="3">The sequence shown here is derived from an EMBL/GenBank/DDBJ whole genome shotgun (WGS) entry which is preliminary data.</text>
</comment>
<accession>A0ABW3QQN8</accession>
<evidence type="ECO:0000256" key="1">
    <source>
        <dbReference type="ARBA" id="ARBA00023125"/>
    </source>
</evidence>
<gene>
    <name evidence="3" type="ORF">ACFQ3T_06775</name>
</gene>
<name>A0ABW3QQN8_9PSEU</name>
<feature type="domain" description="HTH cro/C1-type" evidence="2">
    <location>
        <begin position="251"/>
        <end position="305"/>
    </location>
</feature>
<dbReference type="Pfam" id="PF01381">
    <property type="entry name" value="HTH_3"/>
    <property type="match status" value="2"/>
</dbReference>
<organism evidence="3 4">
    <name type="scientific">Saccharothrix hoggarensis</name>
    <dbReference type="NCBI Taxonomy" id="913853"/>
    <lineage>
        <taxon>Bacteria</taxon>
        <taxon>Bacillati</taxon>
        <taxon>Actinomycetota</taxon>
        <taxon>Actinomycetes</taxon>
        <taxon>Pseudonocardiales</taxon>
        <taxon>Pseudonocardiaceae</taxon>
        <taxon>Saccharothrix</taxon>
    </lineage>
</organism>
<dbReference type="Pfam" id="PF13560">
    <property type="entry name" value="HTH_31"/>
    <property type="match status" value="2"/>
</dbReference>
<dbReference type="PROSITE" id="PS50943">
    <property type="entry name" value="HTH_CROC1"/>
    <property type="match status" value="4"/>
</dbReference>
<keyword evidence="4" id="KW-1185">Reference proteome</keyword>
<dbReference type="Gene3D" id="1.10.260.40">
    <property type="entry name" value="lambda repressor-like DNA-binding domains"/>
    <property type="match status" value="4"/>
</dbReference>
<keyword evidence="1" id="KW-0238">DNA-binding</keyword>
<reference evidence="4" key="1">
    <citation type="journal article" date="2019" name="Int. J. Syst. Evol. Microbiol.">
        <title>The Global Catalogue of Microorganisms (GCM) 10K type strain sequencing project: providing services to taxonomists for standard genome sequencing and annotation.</title>
        <authorList>
            <consortium name="The Broad Institute Genomics Platform"/>
            <consortium name="The Broad Institute Genome Sequencing Center for Infectious Disease"/>
            <person name="Wu L."/>
            <person name="Ma J."/>
        </authorList>
    </citation>
    <scope>NUCLEOTIDE SEQUENCE [LARGE SCALE GENOMIC DNA]</scope>
    <source>
        <strain evidence="4">CCUG 60214</strain>
    </source>
</reference>
<sequence>MTGGESRDPDGPGAAVPPSLRAVRLALGLSSRAVAEQVGVTTACLLRWERRQRTPSPELVAALAGVLRLPVEQAAAFFAEGTEHPLMDDTMPGYALRALRKDRRVPPRSIAEALRVTVQTVYNWERGGSRLPVRLLEPLARCLGMGIEELVKALRAARRDTRTVVRLRGELASLRDTAGFSQARVADLLGVSRTTLRRWERGEVVPPWQAIRLMATLYQAPLAVVAAAAKAGKPRFLDPENWLPGDLPEVLRVLRQWNGLTQAQVAEHCGTSTATVRGWERARQRPRPSQCHRLERLYRLPHDSLLRAYLAAAPTSDRVKRDAC</sequence>
<feature type="domain" description="HTH cro/C1-type" evidence="2">
    <location>
        <begin position="171"/>
        <end position="225"/>
    </location>
</feature>
<protein>
    <submittedName>
        <fullName evidence="3">Helix-turn-helix domain-containing protein</fullName>
    </submittedName>
</protein>
<dbReference type="RefSeq" id="WP_380721223.1">
    <property type="nucleotide sequence ID" value="NZ_JBHTLK010000020.1"/>
</dbReference>
<dbReference type="EMBL" id="JBHTLK010000020">
    <property type="protein sequence ID" value="MFD1146820.1"/>
    <property type="molecule type" value="Genomic_DNA"/>
</dbReference>
<evidence type="ECO:0000259" key="2">
    <source>
        <dbReference type="PROSITE" id="PS50943"/>
    </source>
</evidence>
<dbReference type="PANTHER" id="PTHR46558">
    <property type="entry name" value="TRACRIPTIONAL REGULATORY PROTEIN-RELATED-RELATED"/>
    <property type="match status" value="1"/>
</dbReference>
<dbReference type="SMART" id="SM00530">
    <property type="entry name" value="HTH_XRE"/>
    <property type="match status" value="4"/>
</dbReference>
<dbReference type="InterPro" id="IPR010982">
    <property type="entry name" value="Lambda_DNA-bd_dom_sf"/>
</dbReference>
<evidence type="ECO:0000313" key="4">
    <source>
        <dbReference type="Proteomes" id="UP001597168"/>
    </source>
</evidence>
<dbReference type="InterPro" id="IPR001387">
    <property type="entry name" value="Cro/C1-type_HTH"/>
</dbReference>
<feature type="domain" description="HTH cro/C1-type" evidence="2">
    <location>
        <begin position="96"/>
        <end position="150"/>
    </location>
</feature>
<feature type="domain" description="HTH cro/C1-type" evidence="2">
    <location>
        <begin position="20"/>
        <end position="74"/>
    </location>
</feature>
<dbReference type="SUPFAM" id="SSF47413">
    <property type="entry name" value="lambda repressor-like DNA-binding domains"/>
    <property type="match status" value="4"/>
</dbReference>
<dbReference type="Proteomes" id="UP001597168">
    <property type="component" value="Unassembled WGS sequence"/>
</dbReference>
<proteinExistence type="predicted"/>
<evidence type="ECO:0000313" key="3">
    <source>
        <dbReference type="EMBL" id="MFD1146820.1"/>
    </source>
</evidence>